<proteinExistence type="predicted"/>
<organism evidence="2 3">
    <name type="scientific">Monosporascus cannonballus</name>
    <dbReference type="NCBI Taxonomy" id="155416"/>
    <lineage>
        <taxon>Eukaryota</taxon>
        <taxon>Fungi</taxon>
        <taxon>Dikarya</taxon>
        <taxon>Ascomycota</taxon>
        <taxon>Pezizomycotina</taxon>
        <taxon>Sordariomycetes</taxon>
        <taxon>Xylariomycetidae</taxon>
        <taxon>Xylariales</taxon>
        <taxon>Xylariales incertae sedis</taxon>
        <taxon>Monosporascus</taxon>
    </lineage>
</organism>
<reference evidence="2 3" key="1">
    <citation type="submission" date="2018-06" db="EMBL/GenBank/DDBJ databases">
        <title>Complete Genomes of Monosporascus.</title>
        <authorList>
            <person name="Robinson A.J."/>
            <person name="Natvig D.O."/>
        </authorList>
    </citation>
    <scope>NUCLEOTIDE SEQUENCE [LARGE SCALE GENOMIC DNA]</scope>
    <source>
        <strain evidence="2 3">CBS 609.92</strain>
    </source>
</reference>
<dbReference type="Proteomes" id="UP000294003">
    <property type="component" value="Unassembled WGS sequence"/>
</dbReference>
<protein>
    <submittedName>
        <fullName evidence="2">Uncharacterized protein</fullName>
    </submittedName>
</protein>
<name>A0ABY0HKW4_9PEZI</name>
<evidence type="ECO:0000313" key="3">
    <source>
        <dbReference type="Proteomes" id="UP000294003"/>
    </source>
</evidence>
<accession>A0ABY0HKW4</accession>
<keyword evidence="3" id="KW-1185">Reference proteome</keyword>
<evidence type="ECO:0000313" key="2">
    <source>
        <dbReference type="EMBL" id="RYO92895.1"/>
    </source>
</evidence>
<gene>
    <name evidence="2" type="ORF">DL762_001386</name>
</gene>
<sequence length="401" mass="45361">MAILQNTLEMGEQMDQDDFWAQFEPDEFLADDTIETRSEKPSTEPSQAFDDTRNVTSTPPNAFWTTILHPKLNKLLTRKFSNKSLSTDDTSVVVSVTDRTERNLHMHFDGVDIDWTVLEMQLQTWSHLLRIGKKLRMDISFNYIEPGGATTSARGGTKRKHPSATQDMLSQQTLDLDAEENATGSPPVWRHVYSLMRCPGPPCNLGPHCWIDNVGKKHYKLRTHHLESLIKHVQQGGTLQTHDDVPDEVREQLYAEEQQDGERQRKRRAPSSLASCPPINITNVLPAQSPQAPTPYPAGSQLESVGTTATKASNHLEIPEPLDIAVQRYTDWQCSRFSKKAVKMEYQKACDLTLAEGLDLELVYEDQNAEFFITNGVKSGVARRFVRDIETWVKKCGAQLQ</sequence>
<comment type="caution">
    <text evidence="2">The sequence shown here is derived from an EMBL/GenBank/DDBJ whole genome shotgun (WGS) entry which is preliminary data.</text>
</comment>
<evidence type="ECO:0000256" key="1">
    <source>
        <dbReference type="SAM" id="MobiDB-lite"/>
    </source>
</evidence>
<feature type="region of interest" description="Disordered" evidence="1">
    <location>
        <begin position="36"/>
        <end position="55"/>
    </location>
</feature>
<dbReference type="EMBL" id="QJNS01000023">
    <property type="protein sequence ID" value="RYO92895.1"/>
    <property type="molecule type" value="Genomic_DNA"/>
</dbReference>